<dbReference type="Proteomes" id="UP000230084">
    <property type="component" value="Unassembled WGS sequence"/>
</dbReference>
<dbReference type="SUPFAM" id="SSF52540">
    <property type="entry name" value="P-loop containing nucleoside triphosphate hydrolases"/>
    <property type="match status" value="1"/>
</dbReference>
<evidence type="ECO:0000313" key="12">
    <source>
        <dbReference type="EMBL" id="PIR47417.1"/>
    </source>
</evidence>
<evidence type="ECO:0000256" key="7">
    <source>
        <dbReference type="ARBA" id="ARBA00022989"/>
    </source>
</evidence>
<evidence type="ECO:0000256" key="3">
    <source>
        <dbReference type="ARBA" id="ARBA00022475"/>
    </source>
</evidence>
<dbReference type="InterPro" id="IPR027417">
    <property type="entry name" value="P-loop_NTPase"/>
</dbReference>
<dbReference type="InterPro" id="IPR003439">
    <property type="entry name" value="ABC_transporter-like_ATP-bd"/>
</dbReference>
<sequence>MEENKTVFNYTLSFISVARWRFIFVTFIATLLAVLRVIEPAIYGRIVDVVVTGLTNNDTVGLLHSITGYLLLWVGLFFFTQIFGTLNQYMMWHANNIVSRHFSANIIRNVLGWSQQRYGKHSSGSILKICDEAWRAIWVVTQTFIDNILPSTVSFITVLILGFVLDWRLTLISMVGLPIALTMGLYAWKKAEPKQAKISEGWSDLSRLLGEMIGNMRAVQDFAQEERQEQLFNKRHDSVTDKQLKLNVFWSIFDGGGNTAIILTRIVVFSAGVYFVSDGSLTLGVLITFLGMLGYLLNPIQYTIANALPSYTRALSQIKQLYVLVSDKNDVAESPQATKLKHVRGSIELQNVTFTYTNQRRATLRNISLAIPAGTSCALIGPSGAGKSTLVKLINRTVDPTRGHVCIDGNDVCDYTLQSLRSNIGVVTQEAYLFQDTILYNVRFAKPSASRKEVIAACKKAQAHAFISRLPKGYDSIVGERGVKLSGGERQRISLARIFLADTPILILDESTSALDSQTEHKLQATLKTAMKGRTTVLIAHRLSTVYLADQIAVIDKGTIADIGTHAELMQKGGLYQRLWKLQSGGYLK</sequence>
<dbReference type="InterPro" id="IPR017871">
    <property type="entry name" value="ABC_transporter-like_CS"/>
</dbReference>
<evidence type="ECO:0000256" key="2">
    <source>
        <dbReference type="ARBA" id="ARBA00022448"/>
    </source>
</evidence>
<evidence type="ECO:0000256" key="4">
    <source>
        <dbReference type="ARBA" id="ARBA00022692"/>
    </source>
</evidence>
<evidence type="ECO:0000256" key="5">
    <source>
        <dbReference type="ARBA" id="ARBA00022741"/>
    </source>
</evidence>
<organism evidence="12 13">
    <name type="scientific">Candidatus Uhrbacteria bacterium CG10_big_fil_rev_8_21_14_0_10_50_16</name>
    <dbReference type="NCBI Taxonomy" id="1975039"/>
    <lineage>
        <taxon>Bacteria</taxon>
        <taxon>Candidatus Uhriibacteriota</taxon>
    </lineage>
</organism>
<proteinExistence type="predicted"/>
<evidence type="ECO:0000256" key="1">
    <source>
        <dbReference type="ARBA" id="ARBA00004651"/>
    </source>
</evidence>
<dbReference type="InterPro" id="IPR011527">
    <property type="entry name" value="ABC1_TM_dom"/>
</dbReference>
<dbReference type="InterPro" id="IPR003593">
    <property type="entry name" value="AAA+_ATPase"/>
</dbReference>
<dbReference type="PROSITE" id="PS50929">
    <property type="entry name" value="ABC_TM1F"/>
    <property type="match status" value="1"/>
</dbReference>
<dbReference type="PANTHER" id="PTHR43394">
    <property type="entry name" value="ATP-DEPENDENT PERMEASE MDL1, MITOCHONDRIAL"/>
    <property type="match status" value="1"/>
</dbReference>
<evidence type="ECO:0000256" key="9">
    <source>
        <dbReference type="SAM" id="Phobius"/>
    </source>
</evidence>
<keyword evidence="3" id="KW-1003">Cell membrane</keyword>
<evidence type="ECO:0000256" key="8">
    <source>
        <dbReference type="ARBA" id="ARBA00023136"/>
    </source>
</evidence>
<keyword evidence="8 9" id="KW-0472">Membrane</keyword>
<feature type="transmembrane region" description="Helical" evidence="9">
    <location>
        <begin position="62"/>
        <end position="83"/>
    </location>
</feature>
<evidence type="ECO:0000259" key="11">
    <source>
        <dbReference type="PROSITE" id="PS50929"/>
    </source>
</evidence>
<dbReference type="Gene3D" id="1.20.1560.10">
    <property type="entry name" value="ABC transporter type 1, transmembrane domain"/>
    <property type="match status" value="1"/>
</dbReference>
<dbReference type="PROSITE" id="PS00211">
    <property type="entry name" value="ABC_TRANSPORTER_1"/>
    <property type="match status" value="1"/>
</dbReference>
<dbReference type="PROSITE" id="PS50893">
    <property type="entry name" value="ABC_TRANSPORTER_2"/>
    <property type="match status" value="1"/>
</dbReference>
<keyword evidence="6" id="KW-0067">ATP-binding</keyword>
<feature type="transmembrane region" description="Helical" evidence="9">
    <location>
        <begin position="171"/>
        <end position="188"/>
    </location>
</feature>
<dbReference type="Pfam" id="PF00005">
    <property type="entry name" value="ABC_tran"/>
    <property type="match status" value="1"/>
</dbReference>
<dbReference type="SMART" id="SM00382">
    <property type="entry name" value="AAA"/>
    <property type="match status" value="1"/>
</dbReference>
<feature type="transmembrane region" description="Helical" evidence="9">
    <location>
        <begin position="144"/>
        <end position="165"/>
    </location>
</feature>
<dbReference type="PANTHER" id="PTHR43394:SF1">
    <property type="entry name" value="ATP-BINDING CASSETTE SUB-FAMILY B MEMBER 10, MITOCHONDRIAL"/>
    <property type="match status" value="1"/>
</dbReference>
<keyword evidence="2" id="KW-0813">Transport</keyword>
<evidence type="ECO:0000313" key="13">
    <source>
        <dbReference type="Proteomes" id="UP000230084"/>
    </source>
</evidence>
<feature type="transmembrane region" description="Helical" evidence="9">
    <location>
        <begin position="252"/>
        <end position="275"/>
    </location>
</feature>
<comment type="caution">
    <text evidence="12">The sequence shown here is derived from an EMBL/GenBank/DDBJ whole genome shotgun (WGS) entry which is preliminary data.</text>
</comment>
<dbReference type="GO" id="GO:0005524">
    <property type="term" value="F:ATP binding"/>
    <property type="evidence" value="ECO:0007669"/>
    <property type="project" value="UniProtKB-KW"/>
</dbReference>
<dbReference type="GO" id="GO:0005886">
    <property type="term" value="C:plasma membrane"/>
    <property type="evidence" value="ECO:0007669"/>
    <property type="project" value="UniProtKB-SubCell"/>
</dbReference>
<feature type="domain" description="ABC transporter" evidence="10">
    <location>
        <begin position="347"/>
        <end position="582"/>
    </location>
</feature>
<evidence type="ECO:0008006" key="14">
    <source>
        <dbReference type="Google" id="ProtNLM"/>
    </source>
</evidence>
<evidence type="ECO:0000256" key="6">
    <source>
        <dbReference type="ARBA" id="ARBA00022840"/>
    </source>
</evidence>
<accession>A0A2H0RLV2</accession>
<dbReference type="GO" id="GO:0015421">
    <property type="term" value="F:ABC-type oligopeptide transporter activity"/>
    <property type="evidence" value="ECO:0007669"/>
    <property type="project" value="TreeGrafter"/>
</dbReference>
<dbReference type="Pfam" id="PF00664">
    <property type="entry name" value="ABC_membrane"/>
    <property type="match status" value="1"/>
</dbReference>
<dbReference type="EMBL" id="PCYM01000006">
    <property type="protein sequence ID" value="PIR47417.1"/>
    <property type="molecule type" value="Genomic_DNA"/>
</dbReference>
<dbReference type="InterPro" id="IPR036640">
    <property type="entry name" value="ABC1_TM_sf"/>
</dbReference>
<feature type="transmembrane region" description="Helical" evidence="9">
    <location>
        <begin position="20"/>
        <end position="42"/>
    </location>
</feature>
<dbReference type="FunFam" id="3.40.50.300:FF:000221">
    <property type="entry name" value="Multidrug ABC transporter ATP-binding protein"/>
    <property type="match status" value="1"/>
</dbReference>
<gene>
    <name evidence="12" type="ORF">COV06_03075</name>
</gene>
<evidence type="ECO:0000259" key="10">
    <source>
        <dbReference type="PROSITE" id="PS50893"/>
    </source>
</evidence>
<keyword evidence="5" id="KW-0547">Nucleotide-binding</keyword>
<keyword evidence="4 9" id="KW-0812">Transmembrane</keyword>
<dbReference type="CDD" id="cd07346">
    <property type="entry name" value="ABC_6TM_exporters"/>
    <property type="match status" value="1"/>
</dbReference>
<name>A0A2H0RLV2_9BACT</name>
<reference evidence="12 13" key="1">
    <citation type="submission" date="2017-09" db="EMBL/GenBank/DDBJ databases">
        <title>Depth-based differentiation of microbial function through sediment-hosted aquifers and enrichment of novel symbionts in the deep terrestrial subsurface.</title>
        <authorList>
            <person name="Probst A.J."/>
            <person name="Ladd B."/>
            <person name="Jarett J.K."/>
            <person name="Geller-Mcgrath D.E."/>
            <person name="Sieber C.M."/>
            <person name="Emerson J.B."/>
            <person name="Anantharaman K."/>
            <person name="Thomas B.C."/>
            <person name="Malmstrom R."/>
            <person name="Stieglmeier M."/>
            <person name="Klingl A."/>
            <person name="Woyke T."/>
            <person name="Ryan C.M."/>
            <person name="Banfield J.F."/>
        </authorList>
    </citation>
    <scope>NUCLEOTIDE SEQUENCE [LARGE SCALE GENOMIC DNA]</scope>
    <source>
        <strain evidence="12">CG10_big_fil_rev_8_21_14_0_10_50_16</strain>
    </source>
</reference>
<feature type="transmembrane region" description="Helical" evidence="9">
    <location>
        <begin position="281"/>
        <end position="298"/>
    </location>
</feature>
<keyword evidence="7 9" id="KW-1133">Transmembrane helix</keyword>
<feature type="domain" description="ABC transmembrane type-1" evidence="11">
    <location>
        <begin position="23"/>
        <end position="301"/>
    </location>
</feature>
<dbReference type="SUPFAM" id="SSF90123">
    <property type="entry name" value="ABC transporter transmembrane region"/>
    <property type="match status" value="1"/>
</dbReference>
<dbReference type="Gene3D" id="3.40.50.300">
    <property type="entry name" value="P-loop containing nucleotide triphosphate hydrolases"/>
    <property type="match status" value="1"/>
</dbReference>
<dbReference type="InterPro" id="IPR039421">
    <property type="entry name" value="Type_1_exporter"/>
</dbReference>
<protein>
    <recommendedName>
        <fullName evidence="14">ABC transporter ATP-binding protein</fullName>
    </recommendedName>
</protein>
<dbReference type="AlphaFoldDB" id="A0A2H0RLV2"/>
<dbReference type="GO" id="GO:0016887">
    <property type="term" value="F:ATP hydrolysis activity"/>
    <property type="evidence" value="ECO:0007669"/>
    <property type="project" value="InterPro"/>
</dbReference>
<comment type="subcellular location">
    <subcellularLocation>
        <location evidence="1">Cell membrane</location>
        <topology evidence="1">Multi-pass membrane protein</topology>
    </subcellularLocation>
</comment>